<dbReference type="RefSeq" id="WP_258236144.1">
    <property type="nucleotide sequence ID" value="NZ_CP049303.1"/>
</dbReference>
<accession>A0A0R1MAD7</accession>
<evidence type="ECO:0000313" key="1">
    <source>
        <dbReference type="EMBL" id="KRL05309.1"/>
    </source>
</evidence>
<comment type="caution">
    <text evidence="1">The sequence shown here is derived from an EMBL/GenBank/DDBJ whole genome shotgun (WGS) entry which is preliminary data.</text>
</comment>
<name>A0A0R1MAD7_9LACO</name>
<dbReference type="InterPro" id="IPR029058">
    <property type="entry name" value="AB_hydrolase_fold"/>
</dbReference>
<keyword evidence="2" id="KW-1185">Reference proteome</keyword>
<dbReference type="EMBL" id="AZDX01000041">
    <property type="protein sequence ID" value="KRL05309.1"/>
    <property type="molecule type" value="Genomic_DNA"/>
</dbReference>
<organism evidence="1 2">
    <name type="scientific">Liquorilactobacillus hordei DSM 19519</name>
    <dbReference type="NCBI Taxonomy" id="1423759"/>
    <lineage>
        <taxon>Bacteria</taxon>
        <taxon>Bacillati</taxon>
        <taxon>Bacillota</taxon>
        <taxon>Bacilli</taxon>
        <taxon>Lactobacillales</taxon>
        <taxon>Lactobacillaceae</taxon>
        <taxon>Liquorilactobacillus</taxon>
    </lineage>
</organism>
<dbReference type="Pfam" id="PF06028">
    <property type="entry name" value="DUF915"/>
    <property type="match status" value="1"/>
</dbReference>
<dbReference type="InterPro" id="IPR010315">
    <property type="entry name" value="DUF915_hydro-like"/>
</dbReference>
<dbReference type="SUPFAM" id="SSF53474">
    <property type="entry name" value="alpha/beta-Hydrolases"/>
    <property type="match status" value="1"/>
</dbReference>
<reference evidence="1 2" key="1">
    <citation type="journal article" date="2015" name="Genome Announc.">
        <title>Expanding the biotechnology potential of lactobacilli through comparative genomics of 213 strains and associated genera.</title>
        <authorList>
            <person name="Sun Z."/>
            <person name="Harris H.M."/>
            <person name="McCann A."/>
            <person name="Guo C."/>
            <person name="Argimon S."/>
            <person name="Zhang W."/>
            <person name="Yang X."/>
            <person name="Jeffery I.B."/>
            <person name="Cooney J.C."/>
            <person name="Kagawa T.F."/>
            <person name="Liu W."/>
            <person name="Song Y."/>
            <person name="Salvetti E."/>
            <person name="Wrobel A."/>
            <person name="Rasinkangas P."/>
            <person name="Parkhill J."/>
            <person name="Rea M.C."/>
            <person name="O'Sullivan O."/>
            <person name="Ritari J."/>
            <person name="Douillard F.P."/>
            <person name="Paul Ross R."/>
            <person name="Yang R."/>
            <person name="Briner A.E."/>
            <person name="Felis G.E."/>
            <person name="de Vos W.M."/>
            <person name="Barrangou R."/>
            <person name="Klaenhammer T.R."/>
            <person name="Caufield P.W."/>
            <person name="Cui Y."/>
            <person name="Zhang H."/>
            <person name="O'Toole P.W."/>
        </authorList>
    </citation>
    <scope>NUCLEOTIDE SEQUENCE [LARGE SCALE GENOMIC DNA]</scope>
    <source>
        <strain evidence="1 2">DSM 19519</strain>
    </source>
</reference>
<dbReference type="Proteomes" id="UP000051448">
    <property type="component" value="Unassembled WGS sequence"/>
</dbReference>
<proteinExistence type="predicted"/>
<dbReference type="PATRIC" id="fig|1423759.3.peg.1540"/>
<dbReference type="PROSITE" id="PS51257">
    <property type="entry name" value="PROKAR_LIPOPROTEIN"/>
    <property type="match status" value="1"/>
</dbReference>
<gene>
    <name evidence="1" type="ORF">FC92_GL001470</name>
</gene>
<protein>
    <submittedName>
        <fullName evidence="1">Cell surface hydrolase</fullName>
    </submittedName>
</protein>
<dbReference type="GO" id="GO:0016787">
    <property type="term" value="F:hydrolase activity"/>
    <property type="evidence" value="ECO:0007669"/>
    <property type="project" value="UniProtKB-KW"/>
</dbReference>
<dbReference type="GeneID" id="98311815"/>
<dbReference type="STRING" id="1423759.FC92_GL001470"/>
<sequence length="288" mass="33117">MMKRKLLFAIIIILLGCTSSWGVVHGASTKKAGFKKTDIPTFFIHGYGSSYRAERYMVNSATENGVTNTVVRANVRRNGSIRILHSSRWTNQSYNPLIEVNFIANHNRNYPRYAFWFGKVLKQLQSQHHFTKYNVVAHSLGNLDLMYYLLGHEKKTAQLVHQVDIAGPFDGSNIDGFRFPDNKLAADSRPQKMSDFYHFFLNRKENYPINQVHVLNIYGNLDNGSNSDGRVSTTSARSLKYLIGNRAKSYHQVEFKGWDAQHHMLRQNPQVSQKIIKFVWGRDNDRAS</sequence>
<dbReference type="AlphaFoldDB" id="A0A0R1MAD7"/>
<keyword evidence="1" id="KW-0378">Hydrolase</keyword>
<evidence type="ECO:0000313" key="2">
    <source>
        <dbReference type="Proteomes" id="UP000051448"/>
    </source>
</evidence>
<dbReference type="Gene3D" id="3.40.50.1820">
    <property type="entry name" value="alpha/beta hydrolase"/>
    <property type="match status" value="1"/>
</dbReference>